<dbReference type="EMBL" id="FWYB01000002">
    <property type="protein sequence ID" value="SMC73091.1"/>
    <property type="molecule type" value="Genomic_DNA"/>
</dbReference>
<reference evidence="11 12" key="1">
    <citation type="submission" date="2017-04" db="EMBL/GenBank/DDBJ databases">
        <authorList>
            <person name="Afonso C.L."/>
            <person name="Miller P.J."/>
            <person name="Scott M.A."/>
            <person name="Spackman E."/>
            <person name="Goraichik I."/>
            <person name="Dimitrov K.M."/>
            <person name="Suarez D.L."/>
            <person name="Swayne D.E."/>
        </authorList>
    </citation>
    <scope>NUCLEOTIDE SEQUENCE [LARGE SCALE GENOMIC DNA]</scope>
    <source>
        <strain evidence="11 12">DSM 19625</strain>
    </source>
</reference>
<keyword evidence="9 10" id="KW-0472">Membrane</keyword>
<evidence type="ECO:0000256" key="3">
    <source>
        <dbReference type="ARBA" id="ARBA00006669"/>
    </source>
</evidence>
<keyword evidence="6" id="KW-1003">Cell membrane</keyword>
<feature type="transmembrane region" description="Helical" evidence="10">
    <location>
        <begin position="29"/>
        <end position="49"/>
    </location>
</feature>
<accession>A0A1W2BJQ1</accession>
<name>A0A1W2BJQ1_9SPHI</name>
<feature type="transmembrane region" description="Helical" evidence="10">
    <location>
        <begin position="80"/>
        <end position="99"/>
    </location>
</feature>
<dbReference type="Pfam" id="PF04973">
    <property type="entry name" value="NMN_transporter"/>
    <property type="match status" value="1"/>
</dbReference>
<dbReference type="GO" id="GO:0034257">
    <property type="term" value="F:nicotinamide riboside transmembrane transporter activity"/>
    <property type="evidence" value="ECO:0007669"/>
    <property type="project" value="InterPro"/>
</dbReference>
<dbReference type="RefSeq" id="WP_235005254.1">
    <property type="nucleotide sequence ID" value="NZ_FWYB01000002.1"/>
</dbReference>
<dbReference type="Proteomes" id="UP000192678">
    <property type="component" value="Unassembled WGS sequence"/>
</dbReference>
<keyword evidence="8 10" id="KW-1133">Transmembrane helix</keyword>
<keyword evidence="7 10" id="KW-0812">Transmembrane</keyword>
<evidence type="ECO:0000256" key="8">
    <source>
        <dbReference type="ARBA" id="ARBA00022989"/>
    </source>
</evidence>
<proteinExistence type="inferred from homology"/>
<feature type="transmembrane region" description="Helical" evidence="10">
    <location>
        <begin position="56"/>
        <end position="74"/>
    </location>
</feature>
<evidence type="ECO:0000256" key="5">
    <source>
        <dbReference type="ARBA" id="ARBA00022448"/>
    </source>
</evidence>
<feature type="transmembrane region" description="Helical" evidence="10">
    <location>
        <begin position="120"/>
        <end position="139"/>
    </location>
</feature>
<keyword evidence="5" id="KW-0813">Transport</keyword>
<evidence type="ECO:0000313" key="12">
    <source>
        <dbReference type="Proteomes" id="UP000192678"/>
    </source>
</evidence>
<evidence type="ECO:0000256" key="2">
    <source>
        <dbReference type="ARBA" id="ARBA00004651"/>
    </source>
</evidence>
<feature type="transmembrane region" description="Helical" evidence="10">
    <location>
        <begin position="172"/>
        <end position="189"/>
    </location>
</feature>
<feature type="transmembrane region" description="Helical" evidence="10">
    <location>
        <begin position="145"/>
        <end position="165"/>
    </location>
</feature>
<dbReference type="InterPro" id="IPR006419">
    <property type="entry name" value="NMN_transpt_PnuC"/>
</dbReference>
<dbReference type="AlphaFoldDB" id="A0A1W2BJQ1"/>
<evidence type="ECO:0000256" key="6">
    <source>
        <dbReference type="ARBA" id="ARBA00022475"/>
    </source>
</evidence>
<feature type="transmembrane region" description="Helical" evidence="10">
    <location>
        <begin position="195"/>
        <end position="212"/>
    </location>
</feature>
<dbReference type="PANTHER" id="PTHR36122">
    <property type="entry name" value="NICOTINAMIDE RIBOSIDE TRANSPORTER PNUC"/>
    <property type="match status" value="1"/>
</dbReference>
<keyword evidence="12" id="KW-1185">Reference proteome</keyword>
<evidence type="ECO:0000256" key="10">
    <source>
        <dbReference type="SAM" id="Phobius"/>
    </source>
</evidence>
<organism evidence="11 12">
    <name type="scientific">Pedobacter nyackensis</name>
    <dbReference type="NCBI Taxonomy" id="475255"/>
    <lineage>
        <taxon>Bacteria</taxon>
        <taxon>Pseudomonadati</taxon>
        <taxon>Bacteroidota</taxon>
        <taxon>Sphingobacteriia</taxon>
        <taxon>Sphingobacteriales</taxon>
        <taxon>Sphingobacteriaceae</taxon>
        <taxon>Pedobacter</taxon>
    </lineage>
</organism>
<evidence type="ECO:0000256" key="1">
    <source>
        <dbReference type="ARBA" id="ARBA00002672"/>
    </source>
</evidence>
<dbReference type="NCBIfam" id="TIGR01528">
    <property type="entry name" value="NMN_trans_PnuC"/>
    <property type="match status" value="1"/>
</dbReference>
<protein>
    <recommendedName>
        <fullName evidence="4">Nicotinamide riboside transporter PnuC</fullName>
    </recommendedName>
</protein>
<comment type="similarity">
    <text evidence="3">Belongs to the nicotinamide ribonucleoside (NR) uptake permease (TC 4.B.1) family.</text>
</comment>
<comment type="subcellular location">
    <subcellularLocation>
        <location evidence="2">Cell membrane</location>
        <topology evidence="2">Multi-pass membrane protein</topology>
    </subcellularLocation>
</comment>
<gene>
    <name evidence="11" type="ORF">SAMN04488101_102537</name>
</gene>
<evidence type="ECO:0000256" key="7">
    <source>
        <dbReference type="ARBA" id="ARBA00022692"/>
    </source>
</evidence>
<evidence type="ECO:0000256" key="4">
    <source>
        <dbReference type="ARBA" id="ARBA00017522"/>
    </source>
</evidence>
<evidence type="ECO:0000313" key="11">
    <source>
        <dbReference type="EMBL" id="SMC73091.1"/>
    </source>
</evidence>
<dbReference type="PANTHER" id="PTHR36122:SF2">
    <property type="entry name" value="NICOTINAMIDE RIBOSIDE TRANSPORTER PNUC"/>
    <property type="match status" value="1"/>
</dbReference>
<comment type="function">
    <text evidence="1">Required for nicotinamide riboside transport across the inner membrane.</text>
</comment>
<dbReference type="STRING" id="475255.SAMN04488101_102537"/>
<sequence>MSIHGFFNANPFSTFGAMIELLKDSFTQFFIQTSALEWFGVFTGILCVWLAAKNNIYSWPIALISVVIYIFIFFESKLYADMGLQVYFFGMNIYGWYYWSKHRNNPEASRPIVNLTQKEALLSIVAIITFTFLLGHFLYTNTDASLPYIDSFCTACSLVAQIFLARKIIQNWLIWIFVDIIYVGVYIYKDLYATAFMYALYVYIASVGYLEWRRAYRGQTN</sequence>
<dbReference type="GO" id="GO:0005886">
    <property type="term" value="C:plasma membrane"/>
    <property type="evidence" value="ECO:0007669"/>
    <property type="project" value="UniProtKB-SubCell"/>
</dbReference>
<evidence type="ECO:0000256" key="9">
    <source>
        <dbReference type="ARBA" id="ARBA00023136"/>
    </source>
</evidence>